<keyword evidence="1" id="KW-0676">Redox-active center</keyword>
<reference evidence="2 3" key="1">
    <citation type="submission" date="2019-06" db="EMBL/GenBank/DDBJ databases">
        <title>Echinicola alkalisoli sp. nov. isolated from saline soil.</title>
        <authorList>
            <person name="Sun J.-Q."/>
            <person name="Xu L."/>
        </authorList>
    </citation>
    <scope>NUCLEOTIDE SEQUENCE [LARGE SCALE GENOMIC DNA]</scope>
    <source>
        <strain evidence="2 3">LN3S3</strain>
    </source>
</reference>
<dbReference type="Gene3D" id="3.40.30.10">
    <property type="entry name" value="Glutaredoxin"/>
    <property type="match status" value="1"/>
</dbReference>
<dbReference type="InterPro" id="IPR017937">
    <property type="entry name" value="Thioredoxin_CS"/>
</dbReference>
<name>A0A514CMH8_9BACT</name>
<evidence type="ECO:0000313" key="2">
    <source>
        <dbReference type="EMBL" id="QDH80998.1"/>
    </source>
</evidence>
<dbReference type="AlphaFoldDB" id="A0A514CMH8"/>
<protein>
    <submittedName>
        <fullName evidence="2">DUF255 domain-containing protein</fullName>
    </submittedName>
</protein>
<dbReference type="OrthoDB" id="9811036at2"/>
<dbReference type="PROSITE" id="PS00194">
    <property type="entry name" value="THIOREDOXIN_1"/>
    <property type="match status" value="1"/>
</dbReference>
<dbReference type="Pfam" id="PF13899">
    <property type="entry name" value="Thioredoxin_7"/>
    <property type="match status" value="1"/>
</dbReference>
<dbReference type="SUPFAM" id="SSF52833">
    <property type="entry name" value="Thioredoxin-like"/>
    <property type="match status" value="1"/>
</dbReference>
<dbReference type="RefSeq" id="WP_141616214.1">
    <property type="nucleotide sequence ID" value="NZ_CP041253.1"/>
</dbReference>
<gene>
    <name evidence="2" type="ORF">FKX85_18890</name>
</gene>
<dbReference type="EMBL" id="CP041253">
    <property type="protein sequence ID" value="QDH80998.1"/>
    <property type="molecule type" value="Genomic_DNA"/>
</dbReference>
<evidence type="ECO:0000313" key="3">
    <source>
        <dbReference type="Proteomes" id="UP000316614"/>
    </source>
</evidence>
<accession>A0A514CMH8</accession>
<keyword evidence="3" id="KW-1185">Reference proteome</keyword>
<proteinExistence type="predicted"/>
<dbReference type="Proteomes" id="UP000316614">
    <property type="component" value="Chromosome"/>
</dbReference>
<sequence>MKTLLLRFIVMTGIFTCHHTTSSGQEKINWLTFEQLEDSLQKKPKKVFVDFYTDWCTYCKKMDKKVFTHPEVISVINSAYYAVKMDAESRDTIRFDGHLLVNHQATDKRPGIHDMALLLGSRNGEFIPPSLILLDEQFKVIDRKFEYLYSERLLKWLRQSP</sequence>
<organism evidence="2 3">
    <name type="scientific">Echinicola soli</name>
    <dbReference type="NCBI Taxonomy" id="2591634"/>
    <lineage>
        <taxon>Bacteria</taxon>
        <taxon>Pseudomonadati</taxon>
        <taxon>Bacteroidota</taxon>
        <taxon>Cytophagia</taxon>
        <taxon>Cytophagales</taxon>
        <taxon>Cyclobacteriaceae</taxon>
        <taxon>Echinicola</taxon>
    </lineage>
</organism>
<dbReference type="InterPro" id="IPR036249">
    <property type="entry name" value="Thioredoxin-like_sf"/>
</dbReference>
<evidence type="ECO:0000256" key="1">
    <source>
        <dbReference type="ARBA" id="ARBA00023284"/>
    </source>
</evidence>
<dbReference type="KEGG" id="echi:FKX85_18890"/>